<gene>
    <name evidence="1" type="ORF">NE695_10800</name>
</gene>
<evidence type="ECO:0000313" key="2">
    <source>
        <dbReference type="Proteomes" id="UP001524473"/>
    </source>
</evidence>
<sequence length="109" mass="13214">MRHRIEEIERLAMTGCGLPEGYSQPEQLLFLSLRILHWEFRNRIIGREQARREKKLLVDDFRQEQRFHEIYQENIRIRNTMSHRLTAAEKSGCPHCRELVQLFDGRKRP</sequence>
<dbReference type="RefSeq" id="WP_066866535.1">
    <property type="nucleotide sequence ID" value="NZ_CABKVV010000014.1"/>
</dbReference>
<organism evidence="1 2">
    <name type="scientific">Neglectibacter timonensis</name>
    <dbReference type="NCBI Taxonomy" id="1776382"/>
    <lineage>
        <taxon>Bacteria</taxon>
        <taxon>Bacillati</taxon>
        <taxon>Bacillota</taxon>
        <taxon>Clostridia</taxon>
        <taxon>Eubacteriales</taxon>
        <taxon>Oscillospiraceae</taxon>
        <taxon>Neglectibacter</taxon>
    </lineage>
</organism>
<proteinExistence type="predicted"/>
<reference evidence="1 2" key="1">
    <citation type="submission" date="2022-06" db="EMBL/GenBank/DDBJ databases">
        <title>Isolation of gut microbiota from human fecal samples.</title>
        <authorList>
            <person name="Pamer E.G."/>
            <person name="Barat B."/>
            <person name="Waligurski E."/>
            <person name="Medina S."/>
            <person name="Paddock L."/>
            <person name="Mostad J."/>
        </authorList>
    </citation>
    <scope>NUCLEOTIDE SEQUENCE [LARGE SCALE GENOMIC DNA]</scope>
    <source>
        <strain evidence="1 2">DFI.9.73</strain>
    </source>
</reference>
<protein>
    <submittedName>
        <fullName evidence="1">Uncharacterized protein</fullName>
    </submittedName>
</protein>
<name>A0ABT1S0E4_9FIRM</name>
<keyword evidence="2" id="KW-1185">Reference proteome</keyword>
<evidence type="ECO:0000313" key="1">
    <source>
        <dbReference type="EMBL" id="MCQ4840398.1"/>
    </source>
</evidence>
<dbReference type="EMBL" id="JANFZH010000023">
    <property type="protein sequence ID" value="MCQ4840398.1"/>
    <property type="molecule type" value="Genomic_DNA"/>
</dbReference>
<dbReference type="Proteomes" id="UP001524473">
    <property type="component" value="Unassembled WGS sequence"/>
</dbReference>
<comment type="caution">
    <text evidence="1">The sequence shown here is derived from an EMBL/GenBank/DDBJ whole genome shotgun (WGS) entry which is preliminary data.</text>
</comment>
<dbReference type="GeneID" id="90533438"/>
<accession>A0ABT1S0E4</accession>